<keyword evidence="3" id="KW-1185">Reference proteome</keyword>
<evidence type="ECO:0000313" key="3">
    <source>
        <dbReference type="Proteomes" id="UP000055024"/>
    </source>
</evidence>
<sequence length="44" mass="5048">MEKKKNKKADDTVQKSIDGTNQIKRKEEAYWARDASKGCFELSA</sequence>
<dbReference type="Proteomes" id="UP000055024">
    <property type="component" value="Unassembled WGS sequence"/>
</dbReference>
<dbReference type="EMBL" id="JYDP01003723">
    <property type="protein sequence ID" value="KRY95492.1"/>
    <property type="molecule type" value="Genomic_DNA"/>
</dbReference>
<feature type="region of interest" description="Disordered" evidence="1">
    <location>
        <begin position="1"/>
        <end position="20"/>
    </location>
</feature>
<comment type="caution">
    <text evidence="2">The sequence shown here is derived from an EMBL/GenBank/DDBJ whole genome shotgun (WGS) entry which is preliminary data.</text>
</comment>
<organism evidence="2 3">
    <name type="scientific">Trichinella zimbabwensis</name>
    <dbReference type="NCBI Taxonomy" id="268475"/>
    <lineage>
        <taxon>Eukaryota</taxon>
        <taxon>Metazoa</taxon>
        <taxon>Ecdysozoa</taxon>
        <taxon>Nematoda</taxon>
        <taxon>Enoplea</taxon>
        <taxon>Dorylaimia</taxon>
        <taxon>Trichinellida</taxon>
        <taxon>Trichinellidae</taxon>
        <taxon>Trichinella</taxon>
    </lineage>
</organism>
<dbReference type="AlphaFoldDB" id="A0A0V1GB39"/>
<proteinExistence type="predicted"/>
<name>A0A0V1GB39_9BILA</name>
<accession>A0A0V1GB39</accession>
<reference evidence="2 3" key="1">
    <citation type="submission" date="2015-01" db="EMBL/GenBank/DDBJ databases">
        <title>Evolution of Trichinella species and genotypes.</title>
        <authorList>
            <person name="Korhonen P.K."/>
            <person name="Edoardo P."/>
            <person name="Giuseppe L.R."/>
            <person name="Gasser R.B."/>
        </authorList>
    </citation>
    <scope>NUCLEOTIDE SEQUENCE [LARGE SCALE GENOMIC DNA]</scope>
    <source>
        <strain evidence="2">ISS1029</strain>
    </source>
</reference>
<evidence type="ECO:0000313" key="2">
    <source>
        <dbReference type="EMBL" id="KRY95492.1"/>
    </source>
</evidence>
<evidence type="ECO:0000256" key="1">
    <source>
        <dbReference type="SAM" id="MobiDB-lite"/>
    </source>
</evidence>
<gene>
    <name evidence="2" type="ORF">T11_218</name>
</gene>
<feature type="compositionally biased region" description="Basic and acidic residues" evidence="1">
    <location>
        <begin position="1"/>
        <end position="13"/>
    </location>
</feature>
<protein>
    <submittedName>
        <fullName evidence="2">Uncharacterized protein</fullName>
    </submittedName>
</protein>